<dbReference type="VEuPathDB" id="FungiDB:PYU1_G010991"/>
<evidence type="ECO:0000256" key="1">
    <source>
        <dbReference type="SAM" id="MobiDB-lite"/>
    </source>
</evidence>
<name>K3X1B6_GLOUD</name>
<feature type="compositionally biased region" description="Polar residues" evidence="1">
    <location>
        <begin position="25"/>
        <end position="46"/>
    </location>
</feature>
<feature type="transmembrane region" description="Helical" evidence="2">
    <location>
        <begin position="242"/>
        <end position="269"/>
    </location>
</feature>
<proteinExistence type="predicted"/>
<sequence length="327" mass="36064">MVKRSTAKQANGSPAARPHALNPAPASSTHSTPVKPQKNKQSQSSGESWTQYVSSTLLPNALVLTVAYLGVALEFTTSAQYTQSKEFMSALKKCFIAFVCLTSRVQLASLFFPPNKNRTLRVVVWGHMKALIVVILANSAGTTVIRPFFGAAPQYEETVRLVIPIYFAVECAITIVPLPILNFVIGFCVSWLKAVTISKMVAQWHASVDAHPIGFVLVSTANLFASGLVLRYINHYHKSNKLLALSFGVIWSLVRIMLMSGFIGIVAHVANHFMTLEERQLEAMVLNFFVAWFALNKYWKGPVATLLAHLFHSPSAAVYRIKKLKTA</sequence>
<evidence type="ECO:0000313" key="3">
    <source>
        <dbReference type="EnsemblProtists" id="PYU1_T011015"/>
    </source>
</evidence>
<evidence type="ECO:0000313" key="4">
    <source>
        <dbReference type="Proteomes" id="UP000019132"/>
    </source>
</evidence>
<dbReference type="EnsemblProtists" id="PYU1_T011015">
    <property type="protein sequence ID" value="PYU1_T011015"/>
    <property type="gene ID" value="PYU1_G010991"/>
</dbReference>
<organism evidence="3 4">
    <name type="scientific">Globisporangium ultimum (strain ATCC 200006 / CBS 805.95 / DAOM BR144)</name>
    <name type="common">Pythium ultimum</name>
    <dbReference type="NCBI Taxonomy" id="431595"/>
    <lineage>
        <taxon>Eukaryota</taxon>
        <taxon>Sar</taxon>
        <taxon>Stramenopiles</taxon>
        <taxon>Oomycota</taxon>
        <taxon>Peronosporomycetes</taxon>
        <taxon>Pythiales</taxon>
        <taxon>Pythiaceae</taxon>
        <taxon>Globisporangium</taxon>
    </lineage>
</organism>
<dbReference type="OMA" id="TIPKLVM"/>
<protein>
    <submittedName>
        <fullName evidence="3">Uncharacterized protein</fullName>
    </submittedName>
</protein>
<keyword evidence="4" id="KW-1185">Reference proteome</keyword>
<feature type="transmembrane region" description="Helical" evidence="2">
    <location>
        <begin position="124"/>
        <end position="149"/>
    </location>
</feature>
<reference evidence="4" key="1">
    <citation type="journal article" date="2010" name="Genome Biol.">
        <title>Genome sequence of the necrotrophic plant pathogen Pythium ultimum reveals original pathogenicity mechanisms and effector repertoire.</title>
        <authorList>
            <person name="Levesque C.A."/>
            <person name="Brouwer H."/>
            <person name="Cano L."/>
            <person name="Hamilton J.P."/>
            <person name="Holt C."/>
            <person name="Huitema E."/>
            <person name="Raffaele S."/>
            <person name="Robideau G.P."/>
            <person name="Thines M."/>
            <person name="Win J."/>
            <person name="Zerillo M.M."/>
            <person name="Beakes G.W."/>
            <person name="Boore J.L."/>
            <person name="Busam D."/>
            <person name="Dumas B."/>
            <person name="Ferriera S."/>
            <person name="Fuerstenberg S.I."/>
            <person name="Gachon C.M."/>
            <person name="Gaulin E."/>
            <person name="Govers F."/>
            <person name="Grenville-Briggs L."/>
            <person name="Horner N."/>
            <person name="Hostetler J."/>
            <person name="Jiang R.H."/>
            <person name="Johnson J."/>
            <person name="Krajaejun T."/>
            <person name="Lin H."/>
            <person name="Meijer H.J."/>
            <person name="Moore B."/>
            <person name="Morris P."/>
            <person name="Phuntmart V."/>
            <person name="Puiu D."/>
            <person name="Shetty J."/>
            <person name="Stajich J.E."/>
            <person name="Tripathy S."/>
            <person name="Wawra S."/>
            <person name="van West P."/>
            <person name="Whitty B.R."/>
            <person name="Coutinho P.M."/>
            <person name="Henrissat B."/>
            <person name="Martin F."/>
            <person name="Thomas P.D."/>
            <person name="Tyler B.M."/>
            <person name="De Vries R.P."/>
            <person name="Kamoun S."/>
            <person name="Yandell M."/>
            <person name="Tisserat N."/>
            <person name="Buell C.R."/>
        </authorList>
    </citation>
    <scope>NUCLEOTIDE SEQUENCE</scope>
    <source>
        <strain evidence="4">DAOM:BR144</strain>
    </source>
</reference>
<dbReference type="EMBL" id="GL376590">
    <property type="status" value="NOT_ANNOTATED_CDS"/>
    <property type="molecule type" value="Genomic_DNA"/>
</dbReference>
<dbReference type="HOGENOM" id="CLU_073738_0_0_1"/>
<feature type="region of interest" description="Disordered" evidence="1">
    <location>
        <begin position="1"/>
        <end position="46"/>
    </location>
</feature>
<accession>K3X1B6</accession>
<keyword evidence="2" id="KW-0472">Membrane</keyword>
<dbReference type="STRING" id="431595.K3X1B6"/>
<dbReference type="Proteomes" id="UP000019132">
    <property type="component" value="Unassembled WGS sequence"/>
</dbReference>
<reference evidence="3" key="3">
    <citation type="submission" date="2015-02" db="UniProtKB">
        <authorList>
            <consortium name="EnsemblProtists"/>
        </authorList>
    </citation>
    <scope>IDENTIFICATION</scope>
    <source>
        <strain evidence="3">DAOM BR144</strain>
    </source>
</reference>
<keyword evidence="2" id="KW-1133">Transmembrane helix</keyword>
<dbReference type="eggNOG" id="ENOG502SAXV">
    <property type="taxonomic scope" value="Eukaryota"/>
</dbReference>
<reference evidence="4" key="2">
    <citation type="submission" date="2010-04" db="EMBL/GenBank/DDBJ databases">
        <authorList>
            <person name="Buell R."/>
            <person name="Hamilton J."/>
            <person name="Hostetler J."/>
        </authorList>
    </citation>
    <scope>NUCLEOTIDE SEQUENCE [LARGE SCALE GENOMIC DNA]</scope>
    <source>
        <strain evidence="4">DAOM:BR144</strain>
    </source>
</reference>
<keyword evidence="2" id="KW-0812">Transmembrane</keyword>
<dbReference type="InParanoid" id="K3X1B6"/>
<feature type="transmembrane region" description="Helical" evidence="2">
    <location>
        <begin position="161"/>
        <end position="192"/>
    </location>
</feature>
<feature type="transmembrane region" description="Helical" evidence="2">
    <location>
        <begin position="212"/>
        <end position="230"/>
    </location>
</feature>
<dbReference type="AlphaFoldDB" id="K3X1B6"/>
<evidence type="ECO:0000256" key="2">
    <source>
        <dbReference type="SAM" id="Phobius"/>
    </source>
</evidence>